<feature type="repeat" description="WD" evidence="3">
    <location>
        <begin position="124"/>
        <end position="165"/>
    </location>
</feature>
<dbReference type="InterPro" id="IPR015943">
    <property type="entry name" value="WD40/YVTN_repeat-like_dom_sf"/>
</dbReference>
<dbReference type="SMART" id="SM00320">
    <property type="entry name" value="WD40"/>
    <property type="match status" value="3"/>
</dbReference>
<keyword evidence="2" id="KW-0677">Repeat</keyword>
<evidence type="ECO:0000313" key="5">
    <source>
        <dbReference type="Proteomes" id="UP000501387"/>
    </source>
</evidence>
<evidence type="ECO:0000256" key="2">
    <source>
        <dbReference type="ARBA" id="ARBA00022737"/>
    </source>
</evidence>
<dbReference type="PANTHER" id="PTHR19848">
    <property type="entry name" value="WD40 REPEAT PROTEIN"/>
    <property type="match status" value="1"/>
</dbReference>
<dbReference type="InterPro" id="IPR001680">
    <property type="entry name" value="WD40_rpt"/>
</dbReference>
<dbReference type="InterPro" id="IPR011044">
    <property type="entry name" value="Quino_amine_DH_bsu"/>
</dbReference>
<dbReference type="Gene3D" id="2.130.10.10">
    <property type="entry name" value="YVTN repeat-like/Quinoprotein amine dehydrogenase"/>
    <property type="match status" value="3"/>
</dbReference>
<dbReference type="PROSITE" id="PS51257">
    <property type="entry name" value="PROKAR_LIPOPROTEIN"/>
    <property type="match status" value="1"/>
</dbReference>
<sequence>MKVTSLVVGLVLLSGCAEQGSPPILADPSPDYSDHLFSRTLAVSSDGAAVIGDAWGGTCVWDAATGSYEVFDGGFLALSPDGSSTAAWEKDGSISVRDLQSRDLVHTFEGLRLDASTDDAVPHFPSYPANLSNVAFSADGALVAGADAGGRLLIWDTSTEQILRSFEFDHPVQGLVFDPQGERLALLQETGASQLDIDSGEILGRVKTQSKSALSWSPDGTWLAGADADGAPTIWRADDFSVVKSFPGFQADGIALSAGAGIAFTASQETSDDSRVFVWFEGSGDEAAELPGRYLRPGAVAWAPDGKTLYALSFTSGVFRWDSFAADSVPTRFEAPPRK</sequence>
<protein>
    <submittedName>
        <fullName evidence="4">Uncharacterized protein</fullName>
    </submittedName>
</protein>
<organism evidence="4 5">
    <name type="scientific">Leucobacter insecticola</name>
    <dbReference type="NCBI Taxonomy" id="2714934"/>
    <lineage>
        <taxon>Bacteria</taxon>
        <taxon>Bacillati</taxon>
        <taxon>Actinomycetota</taxon>
        <taxon>Actinomycetes</taxon>
        <taxon>Micrococcales</taxon>
        <taxon>Microbacteriaceae</taxon>
        <taxon>Leucobacter</taxon>
    </lineage>
</organism>
<dbReference type="RefSeq" id="WP_166321346.1">
    <property type="nucleotide sequence ID" value="NZ_CP049934.1"/>
</dbReference>
<evidence type="ECO:0000313" key="4">
    <source>
        <dbReference type="EMBL" id="QIM15301.1"/>
    </source>
</evidence>
<keyword evidence="5" id="KW-1185">Reference proteome</keyword>
<gene>
    <name evidence="4" type="ORF">G7067_00930</name>
</gene>
<reference evidence="4 5" key="1">
    <citation type="submission" date="2020-03" db="EMBL/GenBank/DDBJ databases">
        <title>Leucobacter sp. nov., isolated from beetles.</title>
        <authorList>
            <person name="Hyun D.-W."/>
            <person name="Bae J.-W."/>
        </authorList>
    </citation>
    <scope>NUCLEOTIDE SEQUENCE [LARGE SCALE GENOMIC DNA]</scope>
    <source>
        <strain evidence="4 5">HDW9B</strain>
    </source>
</reference>
<evidence type="ECO:0000256" key="1">
    <source>
        <dbReference type="ARBA" id="ARBA00022574"/>
    </source>
</evidence>
<dbReference type="SUPFAM" id="SSF50969">
    <property type="entry name" value="YVTN repeat-like/Quinoprotein amine dehydrogenase"/>
    <property type="match status" value="1"/>
</dbReference>
<name>A0A6G8FFY3_9MICO</name>
<dbReference type="PANTHER" id="PTHR19848:SF8">
    <property type="entry name" value="F-BOX AND WD REPEAT DOMAIN CONTAINING 7"/>
    <property type="match status" value="1"/>
</dbReference>
<proteinExistence type="predicted"/>
<dbReference type="KEGG" id="lins:G7067_00930"/>
<dbReference type="AlphaFoldDB" id="A0A6G8FFY3"/>
<keyword evidence="1 3" id="KW-0853">WD repeat</keyword>
<evidence type="ECO:0000256" key="3">
    <source>
        <dbReference type="PROSITE-ProRule" id="PRU00221"/>
    </source>
</evidence>
<dbReference type="PROSITE" id="PS50082">
    <property type="entry name" value="WD_REPEATS_2"/>
    <property type="match status" value="1"/>
</dbReference>
<dbReference type="Proteomes" id="UP000501387">
    <property type="component" value="Chromosome"/>
</dbReference>
<dbReference type="EMBL" id="CP049934">
    <property type="protein sequence ID" value="QIM15301.1"/>
    <property type="molecule type" value="Genomic_DNA"/>
</dbReference>
<dbReference type="Pfam" id="PF00400">
    <property type="entry name" value="WD40"/>
    <property type="match status" value="1"/>
</dbReference>
<accession>A0A6G8FFY3</accession>